<dbReference type="Gene3D" id="1.10.10.10">
    <property type="entry name" value="Winged helix-like DNA-binding domain superfamily/Winged helix DNA-binding domain"/>
    <property type="match status" value="1"/>
</dbReference>
<dbReference type="InterPro" id="IPR013324">
    <property type="entry name" value="RNA_pol_sigma_r3/r4-like"/>
</dbReference>
<evidence type="ECO:0000313" key="9">
    <source>
        <dbReference type="EMBL" id="NWK57579.1"/>
    </source>
</evidence>
<dbReference type="InterPro" id="IPR013249">
    <property type="entry name" value="RNA_pol_sigma70_r4_t2"/>
</dbReference>
<dbReference type="Gene3D" id="1.10.1740.10">
    <property type="match status" value="1"/>
</dbReference>
<evidence type="ECO:0000256" key="4">
    <source>
        <dbReference type="ARBA" id="ARBA00023125"/>
    </source>
</evidence>
<evidence type="ECO:0000259" key="8">
    <source>
        <dbReference type="Pfam" id="PF08281"/>
    </source>
</evidence>
<sequence length="274" mass="30329">MIVFVPGGSGRLIDFFVNILRHLASKGLQGALRAPLSSASTDFGGGGRAGGGDQGSKSTGGTETDAKRLNTETPNSEKQANEASASEDVELVRKAQQGDMRAFDQLVSKHRGKIYAMIRNMVKNDADAWDLSQEAFIKAWRALPKFEARARFSTWLFRISHNVVYDWLRKRRIESEGELNDEVLDASRIDPGAATSPSLAERPDEAMQREELRQHIHAAIGNLSPDHREVILLREVQGLDYKEIAEATGSSMGTIMSRLHYARKKLKQLLSPEA</sequence>
<evidence type="ECO:0000256" key="5">
    <source>
        <dbReference type="ARBA" id="ARBA00023163"/>
    </source>
</evidence>
<comment type="similarity">
    <text evidence="1">Belongs to the sigma-70 factor family. ECF subfamily.</text>
</comment>
<dbReference type="NCBIfam" id="TIGR02937">
    <property type="entry name" value="sigma70-ECF"/>
    <property type="match status" value="1"/>
</dbReference>
<evidence type="ECO:0000256" key="1">
    <source>
        <dbReference type="ARBA" id="ARBA00010641"/>
    </source>
</evidence>
<evidence type="ECO:0000256" key="6">
    <source>
        <dbReference type="SAM" id="MobiDB-lite"/>
    </source>
</evidence>
<dbReference type="AlphaFoldDB" id="A0A851GKA4"/>
<feature type="domain" description="RNA polymerase sigma factor 70 region 4 type 2" evidence="8">
    <location>
        <begin position="216"/>
        <end position="266"/>
    </location>
</feature>
<reference evidence="9 10" key="1">
    <citation type="submission" date="2020-07" db="EMBL/GenBank/DDBJ databases">
        <title>Roseicoccus Jingziensis gen. nov., sp. nov., isolated from coastal seawater.</title>
        <authorList>
            <person name="Feng X."/>
        </authorList>
    </citation>
    <scope>NUCLEOTIDE SEQUENCE [LARGE SCALE GENOMIC DNA]</scope>
    <source>
        <strain evidence="9 10">N1E253</strain>
    </source>
</reference>
<dbReference type="InterPro" id="IPR036388">
    <property type="entry name" value="WH-like_DNA-bd_sf"/>
</dbReference>
<name>A0A851GKA4_9BACT</name>
<keyword evidence="3" id="KW-0731">Sigma factor</keyword>
<feature type="compositionally biased region" description="Polar residues" evidence="6">
    <location>
        <begin position="71"/>
        <end position="84"/>
    </location>
</feature>
<dbReference type="CDD" id="cd06171">
    <property type="entry name" value="Sigma70_r4"/>
    <property type="match status" value="1"/>
</dbReference>
<dbReference type="SUPFAM" id="SSF88946">
    <property type="entry name" value="Sigma2 domain of RNA polymerase sigma factors"/>
    <property type="match status" value="1"/>
</dbReference>
<dbReference type="Pfam" id="PF08281">
    <property type="entry name" value="Sigma70_r4_2"/>
    <property type="match status" value="1"/>
</dbReference>
<dbReference type="SUPFAM" id="SSF88659">
    <property type="entry name" value="Sigma3 and sigma4 domains of RNA polymerase sigma factors"/>
    <property type="match status" value="1"/>
</dbReference>
<dbReference type="Pfam" id="PF04542">
    <property type="entry name" value="Sigma70_r2"/>
    <property type="match status" value="1"/>
</dbReference>
<feature type="compositionally biased region" description="Gly residues" evidence="6">
    <location>
        <begin position="43"/>
        <end position="54"/>
    </location>
</feature>
<gene>
    <name evidence="9" type="ORF">HW115_18315</name>
</gene>
<dbReference type="GO" id="GO:0016987">
    <property type="term" value="F:sigma factor activity"/>
    <property type="evidence" value="ECO:0007669"/>
    <property type="project" value="UniProtKB-KW"/>
</dbReference>
<protein>
    <submittedName>
        <fullName evidence="9">Sigma-70 family RNA polymerase sigma factor</fullName>
    </submittedName>
</protein>
<evidence type="ECO:0000313" key="10">
    <source>
        <dbReference type="Proteomes" id="UP000557872"/>
    </source>
</evidence>
<proteinExistence type="inferred from homology"/>
<comment type="caution">
    <text evidence="9">The sequence shown here is derived from an EMBL/GenBank/DDBJ whole genome shotgun (WGS) entry which is preliminary data.</text>
</comment>
<dbReference type="InterPro" id="IPR014284">
    <property type="entry name" value="RNA_pol_sigma-70_dom"/>
</dbReference>
<feature type="region of interest" description="Disordered" evidence="6">
    <location>
        <begin position="42"/>
        <end position="89"/>
    </location>
</feature>
<dbReference type="InterPro" id="IPR013325">
    <property type="entry name" value="RNA_pol_sigma_r2"/>
</dbReference>
<dbReference type="EMBL" id="JACBAZ010000016">
    <property type="protein sequence ID" value="NWK57579.1"/>
    <property type="molecule type" value="Genomic_DNA"/>
</dbReference>
<dbReference type="GO" id="GO:0003677">
    <property type="term" value="F:DNA binding"/>
    <property type="evidence" value="ECO:0007669"/>
    <property type="project" value="UniProtKB-KW"/>
</dbReference>
<keyword evidence="10" id="KW-1185">Reference proteome</keyword>
<dbReference type="InterPro" id="IPR039425">
    <property type="entry name" value="RNA_pol_sigma-70-like"/>
</dbReference>
<dbReference type="PANTHER" id="PTHR43133:SF8">
    <property type="entry name" value="RNA POLYMERASE SIGMA FACTOR HI_1459-RELATED"/>
    <property type="match status" value="1"/>
</dbReference>
<keyword evidence="5" id="KW-0804">Transcription</keyword>
<feature type="domain" description="RNA polymerase sigma-70 region 2" evidence="7">
    <location>
        <begin position="106"/>
        <end position="172"/>
    </location>
</feature>
<dbReference type="InterPro" id="IPR007627">
    <property type="entry name" value="RNA_pol_sigma70_r2"/>
</dbReference>
<evidence type="ECO:0000256" key="3">
    <source>
        <dbReference type="ARBA" id="ARBA00023082"/>
    </source>
</evidence>
<keyword evidence="4" id="KW-0238">DNA-binding</keyword>
<evidence type="ECO:0000256" key="2">
    <source>
        <dbReference type="ARBA" id="ARBA00023015"/>
    </source>
</evidence>
<dbReference type="GO" id="GO:0006352">
    <property type="term" value="P:DNA-templated transcription initiation"/>
    <property type="evidence" value="ECO:0007669"/>
    <property type="project" value="InterPro"/>
</dbReference>
<accession>A0A851GKA4</accession>
<evidence type="ECO:0000259" key="7">
    <source>
        <dbReference type="Pfam" id="PF04542"/>
    </source>
</evidence>
<organism evidence="9 10">
    <name type="scientific">Oceaniferula marina</name>
    <dbReference type="NCBI Taxonomy" id="2748318"/>
    <lineage>
        <taxon>Bacteria</taxon>
        <taxon>Pseudomonadati</taxon>
        <taxon>Verrucomicrobiota</taxon>
        <taxon>Verrucomicrobiia</taxon>
        <taxon>Verrucomicrobiales</taxon>
        <taxon>Verrucomicrobiaceae</taxon>
        <taxon>Oceaniferula</taxon>
    </lineage>
</organism>
<dbReference type="PANTHER" id="PTHR43133">
    <property type="entry name" value="RNA POLYMERASE ECF-TYPE SIGMA FACTO"/>
    <property type="match status" value="1"/>
</dbReference>
<dbReference type="Proteomes" id="UP000557872">
    <property type="component" value="Unassembled WGS sequence"/>
</dbReference>
<keyword evidence="2" id="KW-0805">Transcription regulation</keyword>